<keyword evidence="1" id="KW-0813">Transport</keyword>
<dbReference type="PANTHER" id="PTHR30097">
    <property type="entry name" value="CATION EFFLUX SYSTEM PROTEIN CUSB"/>
    <property type="match status" value="1"/>
</dbReference>
<comment type="caution">
    <text evidence="5">The sequence shown here is derived from an EMBL/GenBank/DDBJ whole genome shotgun (WGS) entry which is preliminary data.</text>
</comment>
<feature type="coiled-coil region" evidence="2">
    <location>
        <begin position="117"/>
        <end position="162"/>
    </location>
</feature>
<dbReference type="InterPro" id="IPR051909">
    <property type="entry name" value="MFP_Cation_Efflux"/>
</dbReference>
<dbReference type="GO" id="GO:0015679">
    <property type="term" value="P:plasma membrane copper ion transport"/>
    <property type="evidence" value="ECO:0007669"/>
    <property type="project" value="TreeGrafter"/>
</dbReference>
<name>A0A4R2JMK9_9THEO</name>
<dbReference type="PANTHER" id="PTHR30097:SF4">
    <property type="entry name" value="SLR6042 PROTEIN"/>
    <property type="match status" value="1"/>
</dbReference>
<feature type="domain" description="RND related barrel-sandwich hybrid" evidence="4">
    <location>
        <begin position="54"/>
        <end position="248"/>
    </location>
</feature>
<gene>
    <name evidence="5" type="ORF">EV203_12041</name>
</gene>
<dbReference type="Proteomes" id="UP000294886">
    <property type="component" value="Unassembled WGS sequence"/>
</dbReference>
<dbReference type="Pfam" id="PF26018">
    <property type="entry name" value="BSH_RND_rel"/>
    <property type="match status" value="1"/>
</dbReference>
<proteinExistence type="predicted"/>
<dbReference type="RefSeq" id="WP_165911603.1">
    <property type="nucleotide sequence ID" value="NZ_SLWU01000020.1"/>
</dbReference>
<dbReference type="Pfam" id="PF26011">
    <property type="entry name" value="Beta-barrel_RND_rel"/>
    <property type="match status" value="1"/>
</dbReference>
<accession>A0A4R2JMK9</accession>
<dbReference type="NCBIfam" id="TIGR02828">
    <property type="entry name" value="putative membrane fusion protein"/>
    <property type="match status" value="1"/>
</dbReference>
<evidence type="ECO:0000259" key="4">
    <source>
        <dbReference type="Pfam" id="PF26018"/>
    </source>
</evidence>
<evidence type="ECO:0000313" key="6">
    <source>
        <dbReference type="Proteomes" id="UP000294886"/>
    </source>
</evidence>
<feature type="domain" description="RND related beta-barrel" evidence="3">
    <location>
        <begin position="252"/>
        <end position="324"/>
    </location>
</feature>
<dbReference type="InterPro" id="IPR014193">
    <property type="entry name" value="CHP02828_mem_fusion"/>
</dbReference>
<sequence length="391" mass="44980">MRRNIIKILAFMVILAYAGKSVVSVYTEKKDTATVTYGNVILGFNTKAYIIKDEMIIKAPFDGRVEKLVKEGERVSKGRAILKIYSSSFDEEKLRQLEAVESELKKQDTNIPFYKDLQKIDEMIKKEQDNYKEALKKDAELAKKILRRIDSLKAKKEEILKKGPLVLQNIESLKEQKEYLEKYISDNTVTINSPEAGIISYTFEGVEDILNTKNMFDLKIPKLSNLVFENKEVSGEVKEGQPVVKIVDNFDWYLAVILEDKQASLLKEESGIKILFSDYPNEMRGRVIKVYKGDDKLYVGIIKMIDEYPDFYKKSKVDVEIKLKECWGLKIPVSAIVVENGKEGVWVLKDRTSKPVFKEIEIEISDGSYAIVKGLKIYDRVLLKKERNRGD</sequence>
<dbReference type="Gene3D" id="2.40.420.20">
    <property type="match status" value="1"/>
</dbReference>
<protein>
    <submittedName>
        <fullName evidence="5">Putative membrane fusion protein</fullName>
    </submittedName>
</protein>
<dbReference type="GO" id="GO:0030313">
    <property type="term" value="C:cell envelope"/>
    <property type="evidence" value="ECO:0007669"/>
    <property type="project" value="TreeGrafter"/>
</dbReference>
<evidence type="ECO:0000256" key="2">
    <source>
        <dbReference type="SAM" id="Coils"/>
    </source>
</evidence>
<dbReference type="InterPro" id="IPR058709">
    <property type="entry name" value="BSH_RND-rel"/>
</dbReference>
<organism evidence="5 6">
    <name type="scientific">Caldanaerobacter subterraneus</name>
    <dbReference type="NCBI Taxonomy" id="911092"/>
    <lineage>
        <taxon>Bacteria</taxon>
        <taxon>Bacillati</taxon>
        <taxon>Bacillota</taxon>
        <taxon>Clostridia</taxon>
        <taxon>Thermoanaerobacterales</taxon>
        <taxon>Thermoanaerobacteraceae</taxon>
        <taxon>Caldanaerobacter</taxon>
    </lineage>
</organism>
<dbReference type="AlphaFoldDB" id="A0A4R2JMK9"/>
<reference evidence="5 6" key="1">
    <citation type="submission" date="2019-03" db="EMBL/GenBank/DDBJ databases">
        <title>Genomic Encyclopedia of Type Strains, Phase IV (KMG-IV): sequencing the most valuable type-strain genomes for metagenomic binning, comparative biology and taxonomic classification.</title>
        <authorList>
            <person name="Goeker M."/>
        </authorList>
    </citation>
    <scope>NUCLEOTIDE SEQUENCE [LARGE SCALE GENOMIC DNA]</scope>
    <source>
        <strain evidence="5 6">DSM 13054</strain>
    </source>
</reference>
<dbReference type="InterPro" id="IPR058729">
    <property type="entry name" value="Beta-barrel_RND-rel"/>
</dbReference>
<evidence type="ECO:0000259" key="3">
    <source>
        <dbReference type="Pfam" id="PF26011"/>
    </source>
</evidence>
<dbReference type="Gene3D" id="2.40.50.100">
    <property type="match status" value="1"/>
</dbReference>
<keyword evidence="2" id="KW-0175">Coiled coil</keyword>
<evidence type="ECO:0000313" key="5">
    <source>
        <dbReference type="EMBL" id="TCO61331.1"/>
    </source>
</evidence>
<dbReference type="GO" id="GO:0060003">
    <property type="term" value="P:copper ion export"/>
    <property type="evidence" value="ECO:0007669"/>
    <property type="project" value="TreeGrafter"/>
</dbReference>
<dbReference type="EMBL" id="SLWU01000020">
    <property type="protein sequence ID" value="TCO61331.1"/>
    <property type="molecule type" value="Genomic_DNA"/>
</dbReference>
<evidence type="ECO:0000256" key="1">
    <source>
        <dbReference type="ARBA" id="ARBA00022448"/>
    </source>
</evidence>